<dbReference type="PANTHER" id="PTHR31075:SF4">
    <property type="entry name" value="CENTROSOMAL PROTEIN OF 85 KDA"/>
    <property type="match status" value="1"/>
</dbReference>
<comment type="caution">
    <text evidence="4">The sequence shown here is derived from an EMBL/GenBank/DDBJ whole genome shotgun (WGS) entry which is preliminary data.</text>
</comment>
<accession>A0AAD9R0M1</accession>
<dbReference type="InterPro" id="IPR058190">
    <property type="entry name" value="CC4_CEP85"/>
</dbReference>
<evidence type="ECO:0000313" key="5">
    <source>
        <dbReference type="Proteomes" id="UP001249851"/>
    </source>
</evidence>
<feature type="compositionally biased region" description="Polar residues" evidence="2">
    <location>
        <begin position="67"/>
        <end position="76"/>
    </location>
</feature>
<evidence type="ECO:0000256" key="2">
    <source>
        <dbReference type="SAM" id="MobiDB-lite"/>
    </source>
</evidence>
<dbReference type="Pfam" id="PF24555">
    <property type="entry name" value="CC4_CEP85"/>
    <property type="match status" value="1"/>
</dbReference>
<evidence type="ECO:0000313" key="4">
    <source>
        <dbReference type="EMBL" id="KAK2570958.1"/>
    </source>
</evidence>
<organism evidence="4 5">
    <name type="scientific">Acropora cervicornis</name>
    <name type="common">Staghorn coral</name>
    <dbReference type="NCBI Taxonomy" id="6130"/>
    <lineage>
        <taxon>Eukaryota</taxon>
        <taxon>Metazoa</taxon>
        <taxon>Cnidaria</taxon>
        <taxon>Anthozoa</taxon>
        <taxon>Hexacorallia</taxon>
        <taxon>Scleractinia</taxon>
        <taxon>Astrocoeniina</taxon>
        <taxon>Acroporidae</taxon>
        <taxon>Acropora</taxon>
    </lineage>
</organism>
<keyword evidence="1" id="KW-0175">Coiled coil</keyword>
<gene>
    <name evidence="4" type="ORF">P5673_004683</name>
</gene>
<feature type="coiled-coil region" evidence="1">
    <location>
        <begin position="325"/>
        <end position="391"/>
    </location>
</feature>
<proteinExistence type="predicted"/>
<feature type="region of interest" description="Disordered" evidence="2">
    <location>
        <begin position="56"/>
        <end position="85"/>
    </location>
</feature>
<feature type="coiled-coil region" evidence="1">
    <location>
        <begin position="427"/>
        <end position="582"/>
    </location>
</feature>
<reference evidence="4" key="1">
    <citation type="journal article" date="2023" name="G3 (Bethesda)">
        <title>Whole genome assembly and annotation of the endangered Caribbean coral Acropora cervicornis.</title>
        <authorList>
            <person name="Selwyn J.D."/>
            <person name="Vollmer S.V."/>
        </authorList>
    </citation>
    <scope>NUCLEOTIDE SEQUENCE</scope>
    <source>
        <strain evidence="4">K2</strain>
    </source>
</reference>
<name>A0AAD9R0M1_ACRCE</name>
<sequence length="687" mass="77971">MSSLQYNTGDVSYWSSPRLKKPINSVNIDFNQNNGELLKSVSEPSSPQLWHKVSTTQNNDMSEKDNILQSSSSNGSWRHASLTKQTSERTDLADLLAEHQERQLRSKQGLNLGMNRKWGSNSKMNELHIQTNLPQQSLNGNGVRHFEQIPLKGGATMAVFPGQGIFSQGNQQIMQSGVPFSSTMPTTSAGAYAVTLGQIKEDTPVLRHSPLGTLGEVYSSNCGQPSRSMSPSSDDSDKWSTYLRAKDELIGQKDQIIDRQKQSIFQLQQQLLRQTNTVQPAISQHFPLSRAQRVGDNSSLSLKLQEFQYENAQIKVHLAEKDSTIDKLQKKLGEKEYLLENMEASVKDATTSRRKELEELHQKCAEHEKTQAELKNKLEQLEAEKLKLKQRLCRFPVVFRDVREECGRLKETISSKDKKLSRMNKAFGNKDDEAKKLEIENTALKENVQRLQVSLNKISDDGPVSLINFEDLKMENERLQCELDRTNKMLENKHKKMKALHCQTQKEQNNLQERLAQEEDMVNALREELTGKENTLEEMKKALKEGPAKKFKERSQQIAANNQDLLEENLNLQGSCEQLQKLSSKEKSDVQRKLWKELSDCTSELKAVVQVCQERKEGKDPDMSVMLGLRSTSTEADENESAASLDDISAIKSNLNAVKKLRLEVEGLRKFLSDQYAEDIGNNCRMQ</sequence>
<dbReference type="InterPro" id="IPR040210">
    <property type="entry name" value="Cep85/Cep85L"/>
</dbReference>
<dbReference type="EMBL" id="JARQWQ010000007">
    <property type="protein sequence ID" value="KAK2570958.1"/>
    <property type="molecule type" value="Genomic_DNA"/>
</dbReference>
<reference evidence="4" key="2">
    <citation type="journal article" date="2023" name="Science">
        <title>Genomic signatures of disease resistance in endangered staghorn corals.</title>
        <authorList>
            <person name="Vollmer S.V."/>
            <person name="Selwyn J.D."/>
            <person name="Despard B.A."/>
            <person name="Roesel C.L."/>
        </authorList>
    </citation>
    <scope>NUCLEOTIDE SEQUENCE</scope>
    <source>
        <strain evidence="4">K2</strain>
    </source>
</reference>
<evidence type="ECO:0000259" key="3">
    <source>
        <dbReference type="Pfam" id="PF24555"/>
    </source>
</evidence>
<dbReference type="GO" id="GO:0005813">
    <property type="term" value="C:centrosome"/>
    <property type="evidence" value="ECO:0007669"/>
    <property type="project" value="TreeGrafter"/>
</dbReference>
<dbReference type="Proteomes" id="UP001249851">
    <property type="component" value="Unassembled WGS sequence"/>
</dbReference>
<feature type="domain" description="Centrosomal protein of 85 kDa-like CC4 coiled-coil" evidence="3">
    <location>
        <begin position="473"/>
        <end position="573"/>
    </location>
</feature>
<keyword evidence="5" id="KW-1185">Reference proteome</keyword>
<evidence type="ECO:0000256" key="1">
    <source>
        <dbReference type="SAM" id="Coils"/>
    </source>
</evidence>
<feature type="region of interest" description="Disordered" evidence="2">
    <location>
        <begin position="216"/>
        <end position="238"/>
    </location>
</feature>
<dbReference type="AlphaFoldDB" id="A0AAD9R0M1"/>
<dbReference type="PANTHER" id="PTHR31075">
    <property type="entry name" value="CENTROSOMAL PROTEIN OF 85 KDA"/>
    <property type="match status" value="1"/>
</dbReference>
<protein>
    <submittedName>
        <fullName evidence="4">Centrosomal protein of 85 kDa</fullName>
    </submittedName>
</protein>